<keyword evidence="8" id="KW-0413">Isomerase</keyword>
<dbReference type="GO" id="GO:0005886">
    <property type="term" value="C:plasma membrane"/>
    <property type="evidence" value="ECO:0007669"/>
    <property type="project" value="UniProtKB-SubCell"/>
</dbReference>
<dbReference type="RefSeq" id="WP_046231269.1">
    <property type="nucleotide sequence ID" value="NZ_FONN01000015.1"/>
</dbReference>
<dbReference type="InterPro" id="IPR011701">
    <property type="entry name" value="MFS"/>
</dbReference>
<evidence type="ECO:0000256" key="6">
    <source>
        <dbReference type="SAM" id="Phobius"/>
    </source>
</evidence>
<dbReference type="SUPFAM" id="SSF103473">
    <property type="entry name" value="MFS general substrate transporter"/>
    <property type="match status" value="1"/>
</dbReference>
<dbReference type="AlphaFoldDB" id="A0A1I2G9X6"/>
<dbReference type="GO" id="GO:0022857">
    <property type="term" value="F:transmembrane transporter activity"/>
    <property type="evidence" value="ECO:0007669"/>
    <property type="project" value="InterPro"/>
</dbReference>
<dbReference type="Gene3D" id="1.20.1250.20">
    <property type="entry name" value="MFS general substrate transporter like domains"/>
    <property type="match status" value="1"/>
</dbReference>
<dbReference type="GO" id="GO:0016853">
    <property type="term" value="F:isomerase activity"/>
    <property type="evidence" value="ECO:0007669"/>
    <property type="project" value="UniProtKB-KW"/>
</dbReference>
<accession>A0A1I2G9X6</accession>
<dbReference type="EMBL" id="FONN01000015">
    <property type="protein sequence ID" value="SFF14524.1"/>
    <property type="molecule type" value="Genomic_DNA"/>
</dbReference>
<evidence type="ECO:0000259" key="7">
    <source>
        <dbReference type="PROSITE" id="PS50850"/>
    </source>
</evidence>
<organism evidence="8 9">
    <name type="scientific">Paenibacillus algorifonticola</name>
    <dbReference type="NCBI Taxonomy" id="684063"/>
    <lineage>
        <taxon>Bacteria</taxon>
        <taxon>Bacillati</taxon>
        <taxon>Bacillota</taxon>
        <taxon>Bacilli</taxon>
        <taxon>Bacillales</taxon>
        <taxon>Paenibacillaceae</taxon>
        <taxon>Paenibacillus</taxon>
    </lineage>
</organism>
<dbReference type="InterPro" id="IPR013096">
    <property type="entry name" value="Cupin_2"/>
</dbReference>
<dbReference type="Proteomes" id="UP000183410">
    <property type="component" value="Unassembled WGS sequence"/>
</dbReference>
<evidence type="ECO:0000256" key="2">
    <source>
        <dbReference type="ARBA" id="ARBA00022448"/>
    </source>
</evidence>
<dbReference type="CDD" id="cd02223">
    <property type="entry name" value="cupin_Bh2720-like"/>
    <property type="match status" value="1"/>
</dbReference>
<evidence type="ECO:0000256" key="3">
    <source>
        <dbReference type="ARBA" id="ARBA00022692"/>
    </source>
</evidence>
<dbReference type="PANTHER" id="PTHR23518">
    <property type="entry name" value="C-METHYLTRANSFERASE"/>
    <property type="match status" value="1"/>
</dbReference>
<feature type="transmembrane region" description="Helical" evidence="6">
    <location>
        <begin position="261"/>
        <end position="280"/>
    </location>
</feature>
<evidence type="ECO:0000256" key="4">
    <source>
        <dbReference type="ARBA" id="ARBA00022989"/>
    </source>
</evidence>
<dbReference type="InterPro" id="IPR011051">
    <property type="entry name" value="RmlC_Cupin_sf"/>
</dbReference>
<dbReference type="OrthoDB" id="3231985at2"/>
<name>A0A1I2G9X6_9BACL</name>
<feature type="transmembrane region" description="Helical" evidence="6">
    <location>
        <begin position="47"/>
        <end position="70"/>
    </location>
</feature>
<keyword evidence="4 6" id="KW-1133">Transmembrane helix</keyword>
<dbReference type="InterPro" id="IPR014710">
    <property type="entry name" value="RmlC-like_jellyroll"/>
</dbReference>
<evidence type="ECO:0000256" key="1">
    <source>
        <dbReference type="ARBA" id="ARBA00004651"/>
    </source>
</evidence>
<gene>
    <name evidence="8" type="ORF">SAMN04487969_11578</name>
</gene>
<feature type="transmembrane region" description="Helical" evidence="6">
    <location>
        <begin position="380"/>
        <end position="398"/>
    </location>
</feature>
<evidence type="ECO:0000256" key="5">
    <source>
        <dbReference type="ARBA" id="ARBA00023136"/>
    </source>
</evidence>
<dbReference type="InterPro" id="IPR020846">
    <property type="entry name" value="MFS_dom"/>
</dbReference>
<keyword evidence="9" id="KW-1185">Reference proteome</keyword>
<evidence type="ECO:0000313" key="8">
    <source>
        <dbReference type="EMBL" id="SFF14524.1"/>
    </source>
</evidence>
<protein>
    <submittedName>
        <fullName evidence="8">Mannose-6-phosphate isomerase, cupin superfamily</fullName>
    </submittedName>
</protein>
<reference evidence="9" key="1">
    <citation type="submission" date="2016-10" db="EMBL/GenBank/DDBJ databases">
        <authorList>
            <person name="Varghese N."/>
            <person name="Submissions S."/>
        </authorList>
    </citation>
    <scope>NUCLEOTIDE SEQUENCE [LARGE SCALE GENOMIC DNA]</scope>
    <source>
        <strain evidence="9">CGMCC 1.10223</strain>
    </source>
</reference>
<dbReference type="Pfam" id="PF07690">
    <property type="entry name" value="MFS_1"/>
    <property type="match status" value="2"/>
</dbReference>
<feature type="transmembrane region" description="Helical" evidence="6">
    <location>
        <begin position="173"/>
        <end position="192"/>
    </location>
</feature>
<comment type="subcellular location">
    <subcellularLocation>
        <location evidence="1">Cell membrane</location>
        <topology evidence="1">Multi-pass membrane protein</topology>
    </subcellularLocation>
</comment>
<dbReference type="SUPFAM" id="SSF51182">
    <property type="entry name" value="RmlC-like cupins"/>
    <property type="match status" value="1"/>
</dbReference>
<feature type="transmembrane region" description="Helical" evidence="6">
    <location>
        <begin position="312"/>
        <end position="330"/>
    </location>
</feature>
<feature type="domain" description="Major facilitator superfamily (MFS) profile" evidence="7">
    <location>
        <begin position="16"/>
        <end position="403"/>
    </location>
</feature>
<dbReference type="Gene3D" id="2.60.120.10">
    <property type="entry name" value="Jelly Rolls"/>
    <property type="match status" value="1"/>
</dbReference>
<sequence>MNPTTKRKTAAFLSRNVIVLSIVSFFTDIATEMLYPIMPLYLSDIGYGVILIGLIEGLSQLAAGVIKLISGVYSDQLQKRKGLVNTGYHISALAKPLMGLFPTYWAIFGFRLIDRFGKGVRNAPRDAMLADASTPVTRGRVFGFHRAADTLGATLGPLITLAILYFYSENIPLIIGLTIIPGIGAIVAGWFLKEAKDKTELPTAEKGGIKGLCHRLKTHYAGASPSYKRILYLITIITLLKSTDIYLLLRARELGLSDLLIISAYVAYNLTGTVIIYYLGSLSDRIGFAKTFAIGALSLGATYMLLSQNELPLILVFAAFVIYAVFQSVFEGLTSAWMSLHVRQEERASGLGVMMAFQAVATLVGTLIIGFAWAGFGAKIVFAITGLLAVGVAAYLFFYQQRDYNSTTDFGRKPYVVDVKALTMENENFRTAIWTGAQLQVTTMSIPVGGEVGLEVHKNIDQFLRIEDGEALVLMGPREDELTFQQPAATDYAIMVPSGMFHNVVNTGSKPLKIYSIYAPAEHPYGTVHKTADDADRAELAELLEDED</sequence>
<dbReference type="PANTHER" id="PTHR23518:SF2">
    <property type="entry name" value="MAJOR FACILITATOR SUPERFAMILY TRANSPORTER"/>
    <property type="match status" value="1"/>
</dbReference>
<feature type="transmembrane region" description="Helical" evidence="6">
    <location>
        <begin position="12"/>
        <end position="35"/>
    </location>
</feature>
<feature type="transmembrane region" description="Helical" evidence="6">
    <location>
        <begin position="287"/>
        <end position="306"/>
    </location>
</feature>
<keyword evidence="5 6" id="KW-0472">Membrane</keyword>
<keyword evidence="3 6" id="KW-0812">Transmembrane</keyword>
<feature type="transmembrane region" description="Helical" evidence="6">
    <location>
        <begin position="230"/>
        <end position="249"/>
    </location>
</feature>
<feature type="transmembrane region" description="Helical" evidence="6">
    <location>
        <begin position="351"/>
        <end position="374"/>
    </location>
</feature>
<dbReference type="InterPro" id="IPR036259">
    <property type="entry name" value="MFS_trans_sf"/>
</dbReference>
<keyword evidence="2" id="KW-0813">Transport</keyword>
<proteinExistence type="predicted"/>
<dbReference type="Pfam" id="PF07883">
    <property type="entry name" value="Cupin_2"/>
    <property type="match status" value="1"/>
</dbReference>
<dbReference type="PROSITE" id="PS50850">
    <property type="entry name" value="MFS"/>
    <property type="match status" value="1"/>
</dbReference>
<evidence type="ECO:0000313" key="9">
    <source>
        <dbReference type="Proteomes" id="UP000183410"/>
    </source>
</evidence>
<dbReference type="CDD" id="cd17370">
    <property type="entry name" value="MFS_MJ1317_like"/>
    <property type="match status" value="1"/>
</dbReference>